<reference evidence="1" key="2">
    <citation type="submission" date="2012-05" db="EMBL/GenBank/DDBJ databases">
        <title>The Genome Annotation of Fusarium oxysporum Cotton.</title>
        <authorList>
            <consortium name="The Broad Institute Genomics Platform"/>
            <person name="Ma L.-J."/>
            <person name="Corby-Kistler H."/>
            <person name="Broz K."/>
            <person name="Gale L.R."/>
            <person name="Jonkers W."/>
            <person name="O'Donnell K."/>
            <person name="Ploetz R."/>
            <person name="Steinberg C."/>
            <person name="Schwartz D.C."/>
            <person name="VanEtten H."/>
            <person name="Zhou S."/>
            <person name="Young S.K."/>
            <person name="Zeng Q."/>
            <person name="Gargeya S."/>
            <person name="Fitzgerald M."/>
            <person name="Abouelleil A."/>
            <person name="Alvarado L."/>
            <person name="Chapman S.B."/>
            <person name="Gainer-Dewar J."/>
            <person name="Goldberg J."/>
            <person name="Griggs A."/>
            <person name="Gujja S."/>
            <person name="Hansen M."/>
            <person name="Howarth C."/>
            <person name="Imamovic A."/>
            <person name="Ireland A."/>
            <person name="Larimer J."/>
            <person name="McCowan C."/>
            <person name="Murphy C."/>
            <person name="Pearson M."/>
            <person name="Poon T.W."/>
            <person name="Priest M."/>
            <person name="Roberts A."/>
            <person name="Saif S."/>
            <person name="Shea T."/>
            <person name="Sykes S."/>
            <person name="Wortman J."/>
            <person name="Nusbaum C."/>
            <person name="Birren B."/>
        </authorList>
    </citation>
    <scope>NUCLEOTIDE SEQUENCE</scope>
    <source>
        <strain evidence="1">25433</strain>
    </source>
</reference>
<organism evidence="1">
    <name type="scientific">Fusarium oxysporum f. sp. vasinfectum 25433</name>
    <dbReference type="NCBI Taxonomy" id="1089449"/>
    <lineage>
        <taxon>Eukaryota</taxon>
        <taxon>Fungi</taxon>
        <taxon>Dikarya</taxon>
        <taxon>Ascomycota</taxon>
        <taxon>Pezizomycotina</taxon>
        <taxon>Sordariomycetes</taxon>
        <taxon>Hypocreomycetidae</taxon>
        <taxon>Hypocreales</taxon>
        <taxon>Nectriaceae</taxon>
        <taxon>Fusarium</taxon>
        <taxon>Fusarium oxysporum species complex</taxon>
    </lineage>
</organism>
<protein>
    <submittedName>
        <fullName evidence="1">Uncharacterized protein</fullName>
    </submittedName>
</protein>
<name>X0KZM8_FUSOX</name>
<proteinExistence type="predicted"/>
<dbReference type="AlphaFoldDB" id="X0KZM8"/>
<dbReference type="OrthoDB" id="10289661at2759"/>
<reference evidence="1" key="1">
    <citation type="submission" date="2011-11" db="EMBL/GenBank/DDBJ databases">
        <title>The Genome Sequence of Fusarium oxysporum Cotton.</title>
        <authorList>
            <consortium name="The Broad Institute Genome Sequencing Platform"/>
            <person name="Ma L.-J."/>
            <person name="Gale L.R."/>
            <person name="Schwartz D.C."/>
            <person name="Zhou S."/>
            <person name="Corby-Kistler H."/>
            <person name="Young S.K."/>
            <person name="Zeng Q."/>
            <person name="Gargeya S."/>
            <person name="Fitzgerald M."/>
            <person name="Haas B."/>
            <person name="Abouelleil A."/>
            <person name="Alvarado L."/>
            <person name="Arachchi H.M."/>
            <person name="Berlin A."/>
            <person name="Brown A."/>
            <person name="Chapman S.B."/>
            <person name="Chen Z."/>
            <person name="Dunbar C."/>
            <person name="Freedman E."/>
            <person name="Gearin G."/>
            <person name="Goldberg J."/>
            <person name="Griggs A."/>
            <person name="Gujja S."/>
            <person name="Heiman D."/>
            <person name="Howarth C."/>
            <person name="Larson L."/>
            <person name="Lui A."/>
            <person name="MacDonald P.J.P."/>
            <person name="Montmayeur A."/>
            <person name="Murphy C."/>
            <person name="Neiman D."/>
            <person name="Pearson M."/>
            <person name="Priest M."/>
            <person name="Roberts A."/>
            <person name="Saif S."/>
            <person name="Shea T."/>
            <person name="Shenoy N."/>
            <person name="Sisk P."/>
            <person name="Stolte C."/>
            <person name="Sykes S."/>
            <person name="Wortman J."/>
            <person name="Nusbaum C."/>
            <person name="Birren B."/>
        </authorList>
    </citation>
    <scope>NUCLEOTIDE SEQUENCE [LARGE SCALE GENOMIC DNA]</scope>
    <source>
        <strain evidence="1">25433</strain>
    </source>
</reference>
<dbReference type="HOGENOM" id="CLU_2004005_0_0_1"/>
<dbReference type="Proteomes" id="UP000030701">
    <property type="component" value="Unassembled WGS sequence"/>
</dbReference>
<sequence length="145" mass="16415">MAAFATLSSWDVFLYNALLQPSLFQTSKFRFDQICKKLLDQITTLKDEDEKLKQCNHKLRQMQKYSAEETSPANTALTHLHGVTGALTTRLMEQPDSKLAELPTFIPSSTETREQRLDNFTDIGNSGSRKGTETWVSLENAITEN</sequence>
<gene>
    <name evidence="1" type="ORF">FOTG_17436</name>
</gene>
<evidence type="ECO:0000313" key="1">
    <source>
        <dbReference type="EMBL" id="EXM14136.1"/>
    </source>
</evidence>
<dbReference type="EMBL" id="JH658080">
    <property type="protein sequence ID" value="EXM14136.1"/>
    <property type="molecule type" value="Genomic_DNA"/>
</dbReference>
<accession>X0KZM8</accession>